<dbReference type="OrthoDB" id="120976at2759"/>
<dbReference type="Pfam" id="PF00560">
    <property type="entry name" value="LRR_1"/>
    <property type="match status" value="1"/>
</dbReference>
<reference evidence="4" key="1">
    <citation type="submission" date="2016-06" db="UniProtKB">
        <authorList>
            <consortium name="WormBaseParasite"/>
        </authorList>
    </citation>
    <scope>IDENTIFICATION</scope>
</reference>
<proteinExistence type="predicted"/>
<feature type="compositionally biased region" description="Polar residues" evidence="1">
    <location>
        <begin position="1"/>
        <end position="10"/>
    </location>
</feature>
<gene>
    <name evidence="2" type="ORF">SSLN_LOCUS5539</name>
</gene>
<reference evidence="2 3" key="2">
    <citation type="submission" date="2018-11" db="EMBL/GenBank/DDBJ databases">
        <authorList>
            <consortium name="Pathogen Informatics"/>
        </authorList>
    </citation>
    <scope>NUCLEOTIDE SEQUENCE [LARGE SCALE GENOMIC DNA]</scope>
    <source>
        <strain evidence="2 3">NST_G2</strain>
    </source>
</reference>
<feature type="region of interest" description="Disordered" evidence="1">
    <location>
        <begin position="1"/>
        <end position="66"/>
    </location>
</feature>
<dbReference type="WBParaSite" id="SSLN_0000571801-mRNA-1">
    <property type="protein sequence ID" value="SSLN_0000571801-mRNA-1"/>
    <property type="gene ID" value="SSLN_0000571801"/>
</dbReference>
<protein>
    <submittedName>
        <fullName evidence="4">Leucine-rich repeat-containing protein</fullName>
    </submittedName>
</protein>
<dbReference type="Gene3D" id="3.80.10.10">
    <property type="entry name" value="Ribonuclease Inhibitor"/>
    <property type="match status" value="1"/>
</dbReference>
<sequence length="246" mass="27373">MGDTTINGNDKNVDEQPKGTAPSVNAQPPNSGQKAEEPKRQINEDKLKGDETVNTEGDGEVNIEHDNNELKSNDVEELPHDATQPHSISSGADSKDTFAEEYILECTKRGVIPLGYYVRHMKESELIMRHADISPEDFKPLAISLSQSKFITKLDVSHNWLGDESVSALCQMFSENTFIEHLSLADNRFTDAKTEELCDTLASVAQLTWLDLSENGFSDESANFFSDLMAVSVAFYKNFDSFTIKN</sequence>
<name>A0A183SMU1_SCHSO</name>
<dbReference type="PANTHER" id="PTHR24114">
    <property type="entry name" value="LEUCINE RICH REPEAT FAMILY PROTEIN"/>
    <property type="match status" value="1"/>
</dbReference>
<dbReference type="SUPFAM" id="SSF52047">
    <property type="entry name" value="RNI-like"/>
    <property type="match status" value="1"/>
</dbReference>
<accession>A0A183SMU1</accession>
<dbReference type="STRING" id="70667.A0A183SMU1"/>
<dbReference type="InterPro" id="IPR052394">
    <property type="entry name" value="LRR-containing"/>
</dbReference>
<evidence type="ECO:0000313" key="2">
    <source>
        <dbReference type="EMBL" id="VDL91924.1"/>
    </source>
</evidence>
<feature type="compositionally biased region" description="Basic and acidic residues" evidence="1">
    <location>
        <begin position="34"/>
        <end position="51"/>
    </location>
</feature>
<dbReference type="InterPro" id="IPR001611">
    <property type="entry name" value="Leu-rich_rpt"/>
</dbReference>
<evidence type="ECO:0000313" key="3">
    <source>
        <dbReference type="Proteomes" id="UP000275846"/>
    </source>
</evidence>
<dbReference type="Proteomes" id="UP000275846">
    <property type="component" value="Unassembled WGS sequence"/>
</dbReference>
<keyword evidence="3" id="KW-1185">Reference proteome</keyword>
<dbReference type="PANTHER" id="PTHR24114:SF2">
    <property type="entry name" value="F-BOX DOMAIN-CONTAINING PROTEIN-RELATED"/>
    <property type="match status" value="1"/>
</dbReference>
<evidence type="ECO:0000256" key="1">
    <source>
        <dbReference type="SAM" id="MobiDB-lite"/>
    </source>
</evidence>
<dbReference type="SMART" id="SM00368">
    <property type="entry name" value="LRR_RI"/>
    <property type="match status" value="3"/>
</dbReference>
<feature type="compositionally biased region" description="Polar residues" evidence="1">
    <location>
        <begin position="22"/>
        <end position="33"/>
    </location>
</feature>
<organism evidence="4">
    <name type="scientific">Schistocephalus solidus</name>
    <name type="common">Tapeworm</name>
    <dbReference type="NCBI Taxonomy" id="70667"/>
    <lineage>
        <taxon>Eukaryota</taxon>
        <taxon>Metazoa</taxon>
        <taxon>Spiralia</taxon>
        <taxon>Lophotrochozoa</taxon>
        <taxon>Platyhelminthes</taxon>
        <taxon>Cestoda</taxon>
        <taxon>Eucestoda</taxon>
        <taxon>Diphyllobothriidea</taxon>
        <taxon>Diphyllobothriidae</taxon>
        <taxon>Schistocephalus</taxon>
    </lineage>
</organism>
<dbReference type="EMBL" id="UYSU01033295">
    <property type="protein sequence ID" value="VDL91924.1"/>
    <property type="molecule type" value="Genomic_DNA"/>
</dbReference>
<dbReference type="AlphaFoldDB" id="A0A183SMU1"/>
<evidence type="ECO:0000313" key="4">
    <source>
        <dbReference type="WBParaSite" id="SSLN_0000571801-mRNA-1"/>
    </source>
</evidence>
<dbReference type="Pfam" id="PF13516">
    <property type="entry name" value="LRR_6"/>
    <property type="match status" value="2"/>
</dbReference>
<dbReference type="InterPro" id="IPR032675">
    <property type="entry name" value="LRR_dom_sf"/>
</dbReference>